<gene>
    <name evidence="1" type="ORF">M513_07487</name>
    <name evidence="2" type="ORF">M514_07487</name>
</gene>
<name>A0A085NE50_9BILA</name>
<dbReference type="Proteomes" id="UP000030758">
    <property type="component" value="Unassembled WGS sequence"/>
</dbReference>
<reference evidence="2 3" key="1">
    <citation type="journal article" date="2014" name="Nat. Genet.">
        <title>Genome and transcriptome of the porcine whipworm Trichuris suis.</title>
        <authorList>
            <person name="Jex A.R."/>
            <person name="Nejsum P."/>
            <person name="Schwarz E.M."/>
            <person name="Hu L."/>
            <person name="Young N.D."/>
            <person name="Hall R.S."/>
            <person name="Korhonen P.K."/>
            <person name="Liao S."/>
            <person name="Thamsborg S."/>
            <person name="Xia J."/>
            <person name="Xu P."/>
            <person name="Wang S."/>
            <person name="Scheerlinck J.P."/>
            <person name="Hofmann A."/>
            <person name="Sternberg P.W."/>
            <person name="Wang J."/>
            <person name="Gasser R.B."/>
        </authorList>
    </citation>
    <scope>NUCLEOTIDE SEQUENCE [LARGE SCALE GENOMIC DNA]</scope>
    <source>
        <strain evidence="2">DCEP-RM93F</strain>
        <strain evidence="1">DCEP-RM93M</strain>
    </source>
</reference>
<proteinExistence type="predicted"/>
<dbReference type="Proteomes" id="UP000030764">
    <property type="component" value="Unassembled WGS sequence"/>
</dbReference>
<protein>
    <submittedName>
        <fullName evidence="2">Uncharacterized protein</fullName>
    </submittedName>
</protein>
<dbReference type="AlphaFoldDB" id="A0A085NE50"/>
<dbReference type="EMBL" id="KL367511">
    <property type="protein sequence ID" value="KFD67746.1"/>
    <property type="molecule type" value="Genomic_DNA"/>
</dbReference>
<accession>A0A085NE50</accession>
<evidence type="ECO:0000313" key="1">
    <source>
        <dbReference type="EMBL" id="KFD51608.1"/>
    </source>
</evidence>
<sequence length="97" mass="10773">MENVLVVCGRLSLMVAAGRRGAILDELADNFALEVSIASTRLLDVCNNSLSFADGAFQKWYGKYPPMVLFHTDVDSDQSLGKRWLLALCIDCNFQFP</sequence>
<organism evidence="2">
    <name type="scientific">Trichuris suis</name>
    <name type="common">pig whipworm</name>
    <dbReference type="NCBI Taxonomy" id="68888"/>
    <lineage>
        <taxon>Eukaryota</taxon>
        <taxon>Metazoa</taxon>
        <taxon>Ecdysozoa</taxon>
        <taxon>Nematoda</taxon>
        <taxon>Enoplea</taxon>
        <taxon>Dorylaimia</taxon>
        <taxon>Trichinellida</taxon>
        <taxon>Trichuridae</taxon>
        <taxon>Trichuris</taxon>
    </lineage>
</organism>
<evidence type="ECO:0000313" key="3">
    <source>
        <dbReference type="Proteomes" id="UP000030764"/>
    </source>
</evidence>
<evidence type="ECO:0000313" key="2">
    <source>
        <dbReference type="EMBL" id="KFD67746.1"/>
    </source>
</evidence>
<dbReference type="EMBL" id="KL363237">
    <property type="protein sequence ID" value="KFD51608.1"/>
    <property type="molecule type" value="Genomic_DNA"/>
</dbReference>
<keyword evidence="3" id="KW-1185">Reference proteome</keyword>